<reference evidence="4" key="1">
    <citation type="submission" date="2018-12" db="EMBL/GenBank/DDBJ databases">
        <title>The complete genome of Metarhizium rileyi, a key fungal pathogen of Lepidoptera.</title>
        <authorList>
            <person name="Binneck E."/>
            <person name="Lastra C.C.L."/>
            <person name="Sosa-Gomez D.R."/>
        </authorList>
    </citation>
    <scope>NUCLEOTIDE SEQUENCE [LARGE SCALE GENOMIC DNA]</scope>
    <source>
        <strain evidence="4">Cep018-CH2</strain>
    </source>
</reference>
<accession>A0A5C6GIV8</accession>
<feature type="region of interest" description="Disordered" evidence="1">
    <location>
        <begin position="1"/>
        <end position="60"/>
    </location>
</feature>
<keyword evidence="2" id="KW-0472">Membrane</keyword>
<keyword evidence="2" id="KW-1133">Transmembrane helix</keyword>
<dbReference type="Pfam" id="PF26639">
    <property type="entry name" value="Het-6_barrel"/>
    <property type="match status" value="1"/>
</dbReference>
<evidence type="ECO:0000256" key="1">
    <source>
        <dbReference type="SAM" id="MobiDB-lite"/>
    </source>
</evidence>
<name>A0A5C6GIV8_METRR</name>
<feature type="transmembrane region" description="Helical" evidence="2">
    <location>
        <begin position="226"/>
        <end position="245"/>
    </location>
</feature>
<dbReference type="PANTHER" id="PTHR24148:SF64">
    <property type="entry name" value="HETEROKARYON INCOMPATIBILITY DOMAIN-CONTAINING PROTEIN"/>
    <property type="match status" value="1"/>
</dbReference>
<dbReference type="AlphaFoldDB" id="A0A5C6GIV8"/>
<dbReference type="InterPro" id="IPR052895">
    <property type="entry name" value="HetReg/Transcr_Mod"/>
</dbReference>
<feature type="transmembrane region" description="Helical" evidence="2">
    <location>
        <begin position="166"/>
        <end position="188"/>
    </location>
</feature>
<evidence type="ECO:0000313" key="3">
    <source>
        <dbReference type="EMBL" id="TWU76241.1"/>
    </source>
</evidence>
<organism evidence="3 4">
    <name type="scientific">Metarhizium rileyi (strain RCEF 4871)</name>
    <name type="common">Nomuraea rileyi</name>
    <dbReference type="NCBI Taxonomy" id="1649241"/>
    <lineage>
        <taxon>Eukaryota</taxon>
        <taxon>Fungi</taxon>
        <taxon>Dikarya</taxon>
        <taxon>Ascomycota</taxon>
        <taxon>Pezizomycotina</taxon>
        <taxon>Sordariomycetes</taxon>
        <taxon>Hypocreomycetidae</taxon>
        <taxon>Hypocreales</taxon>
        <taxon>Clavicipitaceae</taxon>
        <taxon>Metarhizium</taxon>
    </lineage>
</organism>
<feature type="compositionally biased region" description="Basic and acidic residues" evidence="1">
    <location>
        <begin position="35"/>
        <end position="45"/>
    </location>
</feature>
<evidence type="ECO:0000313" key="4">
    <source>
        <dbReference type="Proteomes" id="UP000317257"/>
    </source>
</evidence>
<feature type="transmembrane region" description="Helical" evidence="2">
    <location>
        <begin position="200"/>
        <end position="221"/>
    </location>
</feature>
<dbReference type="PANTHER" id="PTHR24148">
    <property type="entry name" value="ANKYRIN REPEAT DOMAIN-CONTAINING PROTEIN 39 HOMOLOG-RELATED"/>
    <property type="match status" value="1"/>
</dbReference>
<dbReference type="EMBL" id="SBHS01000005">
    <property type="protein sequence ID" value="TWU76241.1"/>
    <property type="molecule type" value="Genomic_DNA"/>
</dbReference>
<evidence type="ECO:0000256" key="2">
    <source>
        <dbReference type="SAM" id="Phobius"/>
    </source>
</evidence>
<proteinExistence type="predicted"/>
<comment type="caution">
    <text evidence="3">The sequence shown here is derived from an EMBL/GenBank/DDBJ whole genome shotgun (WGS) entry which is preliminary data.</text>
</comment>
<sequence length="359" mass="38603">MNDQDEKQSASLSPPVASSNVSKAANVSSGTENKTAGEIDIDARNEGSSSMNAASKKGPSQKLYNAAGDTTMIFGGDAKQGLLWVRATPVSRVKAVLPGKLLLPAHMYESMVLKLGNVYITGEPIVEAFWRTLIANRTMFGEPAPPGFALQYENMKKHDQLLFTKAALLLALGCFLTLPLVVIGIRGLPVIVQVPILSGLAYMQYLAVKPAIVFVILLPVFRRINIFLLVPVLLALAYYVSAYAYPVATLDVLVHMGVTTSGSTMGLPADCAAYASSIGLVANKHALCFTEDRLIGLMPLTTQTGDIVVIIHGCDVPFVIRPSKREGHYCLVGECYVHGVMNGEMIFDVVKNSLDITLM</sequence>
<protein>
    <submittedName>
        <fullName evidence="3">Uncharacterized protein</fullName>
    </submittedName>
</protein>
<dbReference type="Proteomes" id="UP000317257">
    <property type="component" value="Unassembled WGS sequence"/>
</dbReference>
<feature type="compositionally biased region" description="Low complexity" evidence="1">
    <location>
        <begin position="13"/>
        <end position="29"/>
    </location>
</feature>
<gene>
    <name evidence="3" type="ORF">ED733_004756</name>
</gene>
<keyword evidence="2" id="KW-0812">Transmembrane</keyword>